<dbReference type="AlphaFoldDB" id="A0A1S9DPA0"/>
<comment type="caution">
    <text evidence="13">The sequence shown here is derived from an EMBL/GenBank/DDBJ whole genome shotgun (WGS) entry which is preliminary data.</text>
</comment>
<accession>A0A1S9DPA0</accession>
<dbReference type="InterPro" id="IPR029058">
    <property type="entry name" value="AB_hydrolase_fold"/>
</dbReference>
<dbReference type="GO" id="GO:0000981">
    <property type="term" value="F:DNA-binding transcription factor activity, RNA polymerase II-specific"/>
    <property type="evidence" value="ECO:0007669"/>
    <property type="project" value="InterPro"/>
</dbReference>
<evidence type="ECO:0000259" key="12">
    <source>
        <dbReference type="PROSITE" id="PS50157"/>
    </source>
</evidence>
<dbReference type="SMART" id="SM00355">
    <property type="entry name" value="ZnF_C2H2"/>
    <property type="match status" value="2"/>
</dbReference>
<dbReference type="InterPro" id="IPR005152">
    <property type="entry name" value="Lipase_secreted"/>
</dbReference>
<protein>
    <submittedName>
        <fullName evidence="13">Secretory lipase</fullName>
    </submittedName>
</protein>
<feature type="region of interest" description="Disordered" evidence="10">
    <location>
        <begin position="532"/>
        <end position="566"/>
    </location>
</feature>
<dbReference type="Proteomes" id="UP000190312">
    <property type="component" value="Unassembled WGS sequence"/>
</dbReference>
<evidence type="ECO:0000256" key="9">
    <source>
        <dbReference type="PROSITE-ProRule" id="PRU00042"/>
    </source>
</evidence>
<feature type="region of interest" description="Disordered" evidence="10">
    <location>
        <begin position="494"/>
        <end position="514"/>
    </location>
</feature>
<dbReference type="Gene3D" id="1.10.260.130">
    <property type="match status" value="1"/>
</dbReference>
<dbReference type="GO" id="GO:0008270">
    <property type="term" value="F:zinc ion binding"/>
    <property type="evidence" value="ECO:0007669"/>
    <property type="project" value="UniProtKB-KW"/>
</dbReference>
<name>A0A1S9DPA0_ASPOZ</name>
<evidence type="ECO:0000256" key="11">
    <source>
        <dbReference type="SAM" id="SignalP"/>
    </source>
</evidence>
<keyword evidence="2" id="KW-0479">Metal-binding</keyword>
<dbReference type="VEuPathDB" id="FungiDB:AO090009000612"/>
<evidence type="ECO:0000256" key="7">
    <source>
        <dbReference type="ARBA" id="ARBA00023163"/>
    </source>
</evidence>
<keyword evidence="5" id="KW-0862">Zinc</keyword>
<feature type="compositionally biased region" description="Polar residues" evidence="10">
    <location>
        <begin position="497"/>
        <end position="514"/>
    </location>
</feature>
<comment type="subcellular location">
    <subcellularLocation>
        <location evidence="1">Nucleus</location>
    </subcellularLocation>
</comment>
<sequence length="1188" mass="131376">MRWLPLFALVAADIWSAVTAKPLLPTEDPWYDQPANIDTYAPGQTIRTRELSSQLSPFLPLPVDVKVESVHQYLFRTTDSLGNPIAAVNTLIKPRNADPSKLLAYALYYDSSNPACEPSYTLQPDSGSGLAGILSANNTLSTDTAFLAASLNQGWWVVTTDYEGVNAHFSAGVISGQATLDGVRGALIEAPKLGLSKDARYAMWGYSGGSIAVNYAAELQPTYAPELNFAGAAAGGNIANLSSTLQRVTGGPFAGLAFGSIDGLSKAYPNVSEWLDRSLVPEKRADFKKVASSCLIGEATQGFLKDVYSYFVNGKESFNEDVPQSVMRLAGQMGVHGTPKIPMYIYKPVHDEISPGADTDELVDTYCSDGATVEYIRDLVGGHGSLWITGSANAMGWIADRLDGKEVSHPGSCTKKDVLLSDLNPHMLPFFGEELWSTLKWTLGGFLGPRCDRSFARLEHLQRHDRSHTKEKPYVCDKCPKSFTRKDLLARHERLSHSSPTSGVGQDATTPSPSSHQMFNGLNMLASAVTNHSMDSTSQGNHSLLSGGPAPFSAQATPTAESSGFSEPFSGFGPSTAYDGEDFTSFLDSIPLPSHPYSPSYQPLPLFPPFHFDTPPVYDQPQKENPAESAETPSSSILPRHGTQIPSLQTEESPTTYKARQPPSSLSMTTQCRERIGVLLSDYANVIPNPYVPSRHALSRCLTGYLTGYHEHYPILHVPTLDLDSKSLQLILSMASLGARYCREPETSTALYQVAKAVTLEHIRREFQWVEPNSGINPNRQSAPSPAAREQDLLETLQALLMLVSVSSWHEHDPPYDESLYMRSYMETLLRQGGLNDLPAQDGSWESWVRSEETKRTRLIVFCYFNIQTIVFDLPPMVLTEECTLDLPCTEVEWQATTAGQWMEERSQSRGEPKLQDALASLFAHNPDIKGRLESFSSLGGYVLIHAIIQNIWLIQKSRRLPGFNGNSLSPSEVTSLELALEHWCQCWERNREASIDPFNPHGPLSFTSAALLRLAYIRLNADFSSARRLQTWNPEEIARSLKENLSVERNDRLTRAALHCAHALSTPIKLGINYVAQTQVHSWSLQYALCSLECAVLLAKWLEEVTVASPNPSLTEQESKLLEFVIEMVMETRHGVSREWLLANNTRLSAIVTRLWARLFTADYIWELVNLMGRALNSYADLLERMH</sequence>
<dbReference type="PROSITE" id="PS50157">
    <property type="entry name" value="ZINC_FINGER_C2H2_2"/>
    <property type="match status" value="2"/>
</dbReference>
<evidence type="ECO:0000256" key="8">
    <source>
        <dbReference type="ARBA" id="ARBA00023242"/>
    </source>
</evidence>
<feature type="region of interest" description="Disordered" evidence="10">
    <location>
        <begin position="613"/>
        <end position="666"/>
    </location>
</feature>
<feature type="domain" description="C2H2-type" evidence="12">
    <location>
        <begin position="474"/>
        <end position="502"/>
    </location>
</feature>
<dbReference type="GO" id="GO:0000978">
    <property type="term" value="F:RNA polymerase II cis-regulatory region sequence-specific DNA binding"/>
    <property type="evidence" value="ECO:0007669"/>
    <property type="project" value="InterPro"/>
</dbReference>
<dbReference type="CDD" id="cd12148">
    <property type="entry name" value="fungal_TF_MHR"/>
    <property type="match status" value="1"/>
</dbReference>
<feature type="compositionally biased region" description="Polar residues" evidence="10">
    <location>
        <begin position="644"/>
        <end position="666"/>
    </location>
</feature>
<proteinExistence type="predicted"/>
<keyword evidence="3" id="KW-0677">Repeat</keyword>
<feature type="signal peptide" evidence="11">
    <location>
        <begin position="1"/>
        <end position="20"/>
    </location>
</feature>
<dbReference type="Pfam" id="PF00096">
    <property type="entry name" value="zf-C2H2"/>
    <property type="match status" value="1"/>
</dbReference>
<keyword evidence="4 9" id="KW-0863">Zinc-finger</keyword>
<dbReference type="PANTHER" id="PTHR40626">
    <property type="entry name" value="MIP31509P"/>
    <property type="match status" value="1"/>
</dbReference>
<dbReference type="InterPro" id="IPR013087">
    <property type="entry name" value="Znf_C2H2_type"/>
</dbReference>
<dbReference type="InterPro" id="IPR051059">
    <property type="entry name" value="VerF-like"/>
</dbReference>
<dbReference type="FunFam" id="3.30.160.60:FF:002991">
    <property type="entry name" value="C2H2 transcription factor, putative"/>
    <property type="match status" value="1"/>
</dbReference>
<dbReference type="VEuPathDB" id="FungiDB:AO090012000103"/>
<dbReference type="eggNOG" id="ENOG502SKA8">
    <property type="taxonomic scope" value="Eukaryota"/>
</dbReference>
<dbReference type="GO" id="GO:0000785">
    <property type="term" value="C:chromatin"/>
    <property type="evidence" value="ECO:0007669"/>
    <property type="project" value="TreeGrafter"/>
</dbReference>
<dbReference type="VEuPathDB" id="FungiDB:AO090012000104"/>
<dbReference type="InterPro" id="IPR007219">
    <property type="entry name" value="XnlR_reg_dom"/>
</dbReference>
<dbReference type="SUPFAM" id="SSF57667">
    <property type="entry name" value="beta-beta-alpha zinc fingers"/>
    <property type="match status" value="1"/>
</dbReference>
<dbReference type="GO" id="GO:0005634">
    <property type="term" value="C:nucleus"/>
    <property type="evidence" value="ECO:0007669"/>
    <property type="project" value="UniProtKB-SubCell"/>
</dbReference>
<evidence type="ECO:0000256" key="1">
    <source>
        <dbReference type="ARBA" id="ARBA00004123"/>
    </source>
</evidence>
<dbReference type="PROSITE" id="PS00028">
    <property type="entry name" value="ZINC_FINGER_C2H2_1"/>
    <property type="match status" value="1"/>
</dbReference>
<gene>
    <name evidence="13" type="ORF">OAory_01073830</name>
</gene>
<dbReference type="Pfam" id="PF04082">
    <property type="entry name" value="Fungal_trans"/>
    <property type="match status" value="1"/>
</dbReference>
<keyword evidence="11" id="KW-0732">Signal</keyword>
<evidence type="ECO:0000256" key="4">
    <source>
        <dbReference type="ARBA" id="ARBA00022771"/>
    </source>
</evidence>
<dbReference type="EMBL" id="MKZY01000003">
    <property type="protein sequence ID" value="OOO10913.1"/>
    <property type="molecule type" value="Genomic_DNA"/>
</dbReference>
<dbReference type="Pfam" id="PF03583">
    <property type="entry name" value="LIP"/>
    <property type="match status" value="1"/>
</dbReference>
<keyword evidence="7" id="KW-0804">Transcription</keyword>
<evidence type="ECO:0000256" key="6">
    <source>
        <dbReference type="ARBA" id="ARBA00023015"/>
    </source>
</evidence>
<dbReference type="PANTHER" id="PTHR40626:SF25">
    <property type="entry name" value="TRANSCRIPTION FACTOR, PUTATIVE (AFU_ORTHOLOGUE AFUA_3G02070)-RELATED"/>
    <property type="match status" value="1"/>
</dbReference>
<evidence type="ECO:0000256" key="2">
    <source>
        <dbReference type="ARBA" id="ARBA00022723"/>
    </source>
</evidence>
<keyword evidence="8" id="KW-0539">Nucleus</keyword>
<dbReference type="GO" id="GO:0004806">
    <property type="term" value="F:triacylglycerol lipase activity"/>
    <property type="evidence" value="ECO:0007669"/>
    <property type="project" value="InterPro"/>
</dbReference>
<evidence type="ECO:0000256" key="3">
    <source>
        <dbReference type="ARBA" id="ARBA00022737"/>
    </source>
</evidence>
<feature type="chain" id="PRO_5012639583" evidence="11">
    <location>
        <begin position="21"/>
        <end position="1188"/>
    </location>
</feature>
<reference evidence="13 14" key="1">
    <citation type="submission" date="2016-10" db="EMBL/GenBank/DDBJ databases">
        <title>Genome sequencing of Aspergillus oryzae BCC7051.</title>
        <authorList>
            <person name="Thammarongtham C."/>
            <person name="Vorapreeda T."/>
            <person name="Nookaew I."/>
            <person name="Srisuk T."/>
            <person name="Land M."/>
            <person name="Jeennor S."/>
            <person name="Laoteng K."/>
        </authorList>
    </citation>
    <scope>NUCLEOTIDE SEQUENCE [LARGE SCALE GENOMIC DNA]</scope>
    <source>
        <strain evidence="13 14">BCC7051</strain>
    </source>
</reference>
<dbReference type="GO" id="GO:0006351">
    <property type="term" value="P:DNA-templated transcription"/>
    <property type="evidence" value="ECO:0007669"/>
    <property type="project" value="InterPro"/>
</dbReference>
<organism evidence="13 14">
    <name type="scientific">Aspergillus oryzae</name>
    <name type="common">Yellow koji mold</name>
    <dbReference type="NCBI Taxonomy" id="5062"/>
    <lineage>
        <taxon>Eukaryota</taxon>
        <taxon>Fungi</taxon>
        <taxon>Dikarya</taxon>
        <taxon>Ascomycota</taxon>
        <taxon>Pezizomycotina</taxon>
        <taxon>Eurotiomycetes</taxon>
        <taxon>Eurotiomycetidae</taxon>
        <taxon>Eurotiales</taxon>
        <taxon>Aspergillaceae</taxon>
        <taxon>Aspergillus</taxon>
        <taxon>Aspergillus subgen. Circumdati</taxon>
    </lineage>
</organism>
<dbReference type="SUPFAM" id="SSF53474">
    <property type="entry name" value="alpha/beta-Hydrolases"/>
    <property type="match status" value="1"/>
</dbReference>
<evidence type="ECO:0000256" key="5">
    <source>
        <dbReference type="ARBA" id="ARBA00022833"/>
    </source>
</evidence>
<dbReference type="GO" id="GO:0016042">
    <property type="term" value="P:lipid catabolic process"/>
    <property type="evidence" value="ECO:0007669"/>
    <property type="project" value="InterPro"/>
</dbReference>
<evidence type="ECO:0000313" key="14">
    <source>
        <dbReference type="Proteomes" id="UP000190312"/>
    </source>
</evidence>
<feature type="compositionally biased region" description="Polar residues" evidence="10">
    <location>
        <begin position="532"/>
        <end position="544"/>
    </location>
</feature>
<dbReference type="Gene3D" id="3.30.160.60">
    <property type="entry name" value="Classic Zinc Finger"/>
    <property type="match status" value="2"/>
</dbReference>
<evidence type="ECO:0000313" key="13">
    <source>
        <dbReference type="EMBL" id="OOO10913.1"/>
    </source>
</evidence>
<dbReference type="InterPro" id="IPR036236">
    <property type="entry name" value="Znf_C2H2_sf"/>
</dbReference>
<keyword evidence="6" id="KW-0805">Transcription regulation</keyword>
<dbReference type="Gene3D" id="3.40.50.1820">
    <property type="entry name" value="alpha/beta hydrolase"/>
    <property type="match status" value="1"/>
</dbReference>
<dbReference type="OrthoDB" id="654211at2759"/>
<feature type="domain" description="C2H2-type" evidence="12">
    <location>
        <begin position="446"/>
        <end position="473"/>
    </location>
</feature>
<evidence type="ECO:0000256" key="10">
    <source>
        <dbReference type="SAM" id="MobiDB-lite"/>
    </source>
</evidence>